<dbReference type="EMBL" id="CAICTM010001801">
    <property type="protein sequence ID" value="CAB9526271.1"/>
    <property type="molecule type" value="Genomic_DNA"/>
</dbReference>
<sequence>MDDDHGKPPASEKSDEGANAEIPFERGSPHTLQELLRTLSVNENDDTFLSLSALFEALTLQEQAIAESASEEEPSPEKAQDEQPGCAAENLEATAQVDRGDESKQADGTGTCSGATRSVSPTALLHNIQEVIQGLVDSADDPDLLILSQDFLEFVAGESGDRRDSAAADSVLECAARNSDRSLEDQELHGRTPHETDSDSNDKGPTTSTEANTPSETNKTDKVETPQKAQDGKKKRGPYNKTEVVHFPRRLLEHIDPDIINQDDRLIKALEGSKKSFSREDGATRGPYKCNQCGANQTSEEHECPFVRVDRRALGEVRENFPDLPKSWQDILDLYNDLDRIRDNNPPRKQAEHSLAAEGDSSESATALETAGANDEEVASATDQGDFEPSGTDPLVVSMATDTDQDDTANEGEDQDTMDESENTEESSVKKRRVG</sequence>
<proteinExistence type="predicted"/>
<feature type="region of interest" description="Disordered" evidence="1">
    <location>
        <begin position="341"/>
        <end position="435"/>
    </location>
</feature>
<evidence type="ECO:0000313" key="2">
    <source>
        <dbReference type="EMBL" id="CAB9526271.1"/>
    </source>
</evidence>
<reference evidence="2" key="1">
    <citation type="submission" date="2020-06" db="EMBL/GenBank/DDBJ databases">
        <authorList>
            <consortium name="Plant Systems Biology data submission"/>
        </authorList>
    </citation>
    <scope>NUCLEOTIDE SEQUENCE</scope>
    <source>
        <strain evidence="2">D6</strain>
    </source>
</reference>
<evidence type="ECO:0000256" key="1">
    <source>
        <dbReference type="SAM" id="MobiDB-lite"/>
    </source>
</evidence>
<feature type="region of interest" description="Disordered" evidence="1">
    <location>
        <begin position="177"/>
        <end position="242"/>
    </location>
</feature>
<dbReference type="Proteomes" id="UP001153069">
    <property type="component" value="Unassembled WGS sequence"/>
</dbReference>
<feature type="region of interest" description="Disordered" evidence="1">
    <location>
        <begin position="64"/>
        <end position="118"/>
    </location>
</feature>
<accession>A0A9N8HUE1</accession>
<organism evidence="2 3">
    <name type="scientific">Seminavis robusta</name>
    <dbReference type="NCBI Taxonomy" id="568900"/>
    <lineage>
        <taxon>Eukaryota</taxon>
        <taxon>Sar</taxon>
        <taxon>Stramenopiles</taxon>
        <taxon>Ochrophyta</taxon>
        <taxon>Bacillariophyta</taxon>
        <taxon>Bacillariophyceae</taxon>
        <taxon>Bacillariophycidae</taxon>
        <taxon>Naviculales</taxon>
        <taxon>Naviculaceae</taxon>
        <taxon>Seminavis</taxon>
    </lineage>
</organism>
<gene>
    <name evidence="2" type="ORF">SEMRO_1803_G298610.1</name>
</gene>
<feature type="compositionally biased region" description="Acidic residues" evidence="1">
    <location>
        <begin position="403"/>
        <end position="425"/>
    </location>
</feature>
<feature type="region of interest" description="Disordered" evidence="1">
    <location>
        <begin position="1"/>
        <end position="29"/>
    </location>
</feature>
<feature type="compositionally biased region" description="Polar residues" evidence="1">
    <location>
        <begin position="203"/>
        <end position="217"/>
    </location>
</feature>
<feature type="compositionally biased region" description="Basic and acidic residues" evidence="1">
    <location>
        <begin position="178"/>
        <end position="202"/>
    </location>
</feature>
<dbReference type="AlphaFoldDB" id="A0A9N8HUE1"/>
<feature type="compositionally biased region" description="Polar residues" evidence="1">
    <location>
        <begin position="106"/>
        <end position="118"/>
    </location>
</feature>
<name>A0A9N8HUE1_9STRA</name>
<protein>
    <submittedName>
        <fullName evidence="2">Uncharacterized protein</fullName>
    </submittedName>
</protein>
<comment type="caution">
    <text evidence="2">The sequence shown here is derived from an EMBL/GenBank/DDBJ whole genome shotgun (WGS) entry which is preliminary data.</text>
</comment>
<feature type="compositionally biased region" description="Basic and acidic residues" evidence="1">
    <location>
        <begin position="341"/>
        <end position="352"/>
    </location>
</feature>
<keyword evidence="3" id="KW-1185">Reference proteome</keyword>
<feature type="compositionally biased region" description="Basic and acidic residues" evidence="1">
    <location>
        <begin position="1"/>
        <end position="16"/>
    </location>
</feature>
<evidence type="ECO:0000313" key="3">
    <source>
        <dbReference type="Proteomes" id="UP001153069"/>
    </source>
</evidence>